<evidence type="ECO:0000313" key="8">
    <source>
        <dbReference type="Proteomes" id="UP001201262"/>
    </source>
</evidence>
<dbReference type="AlphaFoldDB" id="A0AAD4PZE2"/>
<keyword evidence="3" id="KW-0862">Zinc</keyword>
<dbReference type="Gene3D" id="3.30.40.10">
    <property type="entry name" value="Zinc/RING finger domain, C3HC4 (zinc finger)"/>
    <property type="match status" value="1"/>
</dbReference>
<evidence type="ECO:0000256" key="3">
    <source>
        <dbReference type="ARBA" id="ARBA00022833"/>
    </source>
</evidence>
<dbReference type="SUPFAM" id="SSF57850">
    <property type="entry name" value="RING/U-box"/>
    <property type="match status" value="1"/>
</dbReference>
<keyword evidence="2 4" id="KW-0863">Zinc-finger</keyword>
<dbReference type="PANTHER" id="PTHR14305">
    <property type="entry name" value="E3 UBIQUITIN-PROTEIN LIGASE CCNB1IP1"/>
    <property type="match status" value="1"/>
</dbReference>
<evidence type="ECO:0000259" key="6">
    <source>
        <dbReference type="PROSITE" id="PS50089"/>
    </source>
</evidence>
<dbReference type="InterPro" id="IPR042448">
    <property type="entry name" value="CCNB1IP1"/>
</dbReference>
<evidence type="ECO:0000313" key="7">
    <source>
        <dbReference type="EMBL" id="KAH8696307.1"/>
    </source>
</evidence>
<dbReference type="PANTHER" id="PTHR14305:SF0">
    <property type="entry name" value="E3 UBIQUITIN-PROTEIN LIGASE CCNB1IP1"/>
    <property type="match status" value="1"/>
</dbReference>
<evidence type="ECO:0000256" key="5">
    <source>
        <dbReference type="SAM" id="MobiDB-lite"/>
    </source>
</evidence>
<dbReference type="GO" id="GO:0008270">
    <property type="term" value="F:zinc ion binding"/>
    <property type="evidence" value="ECO:0007669"/>
    <property type="project" value="UniProtKB-KW"/>
</dbReference>
<dbReference type="GO" id="GO:0061630">
    <property type="term" value="F:ubiquitin protein ligase activity"/>
    <property type="evidence" value="ECO:0007669"/>
    <property type="project" value="InterPro"/>
</dbReference>
<dbReference type="RefSeq" id="XP_046071245.1">
    <property type="nucleotide sequence ID" value="XM_046218340.1"/>
</dbReference>
<dbReference type="EMBL" id="JAJTJA010000007">
    <property type="protein sequence ID" value="KAH8696307.1"/>
    <property type="molecule type" value="Genomic_DNA"/>
</dbReference>
<protein>
    <recommendedName>
        <fullName evidence="6">RING-type domain-containing protein</fullName>
    </recommendedName>
</protein>
<dbReference type="GeneID" id="70248627"/>
<dbReference type="PROSITE" id="PS50089">
    <property type="entry name" value="ZF_RING_2"/>
    <property type="match status" value="1"/>
</dbReference>
<evidence type="ECO:0000256" key="2">
    <source>
        <dbReference type="ARBA" id="ARBA00022771"/>
    </source>
</evidence>
<evidence type="ECO:0000256" key="1">
    <source>
        <dbReference type="ARBA" id="ARBA00022723"/>
    </source>
</evidence>
<sequence>MTQTLDFSLRCNTLTCRTILNDRAVVTTCSHIFCLTCAESLGLSRPTAQTRSCPACQTNLPNPDDAVSTILNPSEDYKTSVMSGLDPTTIMECAGRALSFWAYQTTQEICYQEYLNKSLTDKYRSLNTDLEKVISSADTEISTLQSKLTEAQLAQDQVQKKNEELITMYQEKCKKHTQMINLYNLLKSRAMRSQIQTAASDSVSQALKSLPRTSNTRVPMNGIDYLTGNDSRPIVSQTTRVTSRHFNALTSPETFTSGAEQLFKHQRSGGASSRKSRSGLGIDIEGMPPPKLPFSVPQPSIPTPDHHRTRLPAPPREAFVHGGQHHVEKASSTLDFGRFKDFTFKPG</sequence>
<name>A0AAD4PZE2_9EURO</name>
<proteinExistence type="predicted"/>
<dbReference type="InterPro" id="IPR013083">
    <property type="entry name" value="Znf_RING/FYVE/PHD"/>
</dbReference>
<dbReference type="Proteomes" id="UP001201262">
    <property type="component" value="Unassembled WGS sequence"/>
</dbReference>
<keyword evidence="8" id="KW-1185">Reference proteome</keyword>
<dbReference type="Pfam" id="PF14634">
    <property type="entry name" value="zf-RING_5"/>
    <property type="match status" value="1"/>
</dbReference>
<keyword evidence="1" id="KW-0479">Metal-binding</keyword>
<comment type="caution">
    <text evidence="7">The sequence shown here is derived from an EMBL/GenBank/DDBJ whole genome shotgun (WGS) entry which is preliminary data.</text>
</comment>
<dbReference type="InterPro" id="IPR001841">
    <property type="entry name" value="Znf_RING"/>
</dbReference>
<dbReference type="GO" id="GO:0000795">
    <property type="term" value="C:synaptonemal complex"/>
    <property type="evidence" value="ECO:0007669"/>
    <property type="project" value="InterPro"/>
</dbReference>
<gene>
    <name evidence="7" type="ORF">BGW36DRAFT_397885</name>
</gene>
<organism evidence="7 8">
    <name type="scientific">Talaromyces proteolyticus</name>
    <dbReference type="NCBI Taxonomy" id="1131652"/>
    <lineage>
        <taxon>Eukaryota</taxon>
        <taxon>Fungi</taxon>
        <taxon>Dikarya</taxon>
        <taxon>Ascomycota</taxon>
        <taxon>Pezizomycotina</taxon>
        <taxon>Eurotiomycetes</taxon>
        <taxon>Eurotiomycetidae</taxon>
        <taxon>Eurotiales</taxon>
        <taxon>Trichocomaceae</taxon>
        <taxon>Talaromyces</taxon>
        <taxon>Talaromyces sect. Bacilispori</taxon>
    </lineage>
</organism>
<evidence type="ECO:0000256" key="4">
    <source>
        <dbReference type="PROSITE-ProRule" id="PRU00175"/>
    </source>
</evidence>
<reference evidence="7" key="1">
    <citation type="submission" date="2021-12" db="EMBL/GenBank/DDBJ databases">
        <title>Convergent genome expansion in fungi linked to evolution of root-endophyte symbiosis.</title>
        <authorList>
            <consortium name="DOE Joint Genome Institute"/>
            <person name="Ke Y.-H."/>
            <person name="Bonito G."/>
            <person name="Liao H.-L."/>
            <person name="Looney B."/>
            <person name="Rojas-Flechas A."/>
            <person name="Nash J."/>
            <person name="Hameed K."/>
            <person name="Schadt C."/>
            <person name="Martin F."/>
            <person name="Crous P.W."/>
            <person name="Miettinen O."/>
            <person name="Magnuson J.K."/>
            <person name="Labbe J."/>
            <person name="Jacobson D."/>
            <person name="Doktycz M.J."/>
            <person name="Veneault-Fourrey C."/>
            <person name="Kuo A."/>
            <person name="Mondo S."/>
            <person name="Calhoun S."/>
            <person name="Riley R."/>
            <person name="Ohm R."/>
            <person name="LaButti K."/>
            <person name="Andreopoulos B."/>
            <person name="Pangilinan J."/>
            <person name="Nolan M."/>
            <person name="Tritt A."/>
            <person name="Clum A."/>
            <person name="Lipzen A."/>
            <person name="Daum C."/>
            <person name="Barry K."/>
            <person name="Grigoriev I.V."/>
            <person name="Vilgalys R."/>
        </authorList>
    </citation>
    <scope>NUCLEOTIDE SEQUENCE</scope>
    <source>
        <strain evidence="7">PMI_201</strain>
    </source>
</reference>
<dbReference type="InterPro" id="IPR017907">
    <property type="entry name" value="Znf_RING_CS"/>
</dbReference>
<feature type="domain" description="RING-type" evidence="6">
    <location>
        <begin position="16"/>
        <end position="57"/>
    </location>
</feature>
<feature type="region of interest" description="Disordered" evidence="5">
    <location>
        <begin position="264"/>
        <end position="317"/>
    </location>
</feature>
<dbReference type="GO" id="GO:0007131">
    <property type="term" value="P:reciprocal meiotic recombination"/>
    <property type="evidence" value="ECO:0007669"/>
    <property type="project" value="InterPro"/>
</dbReference>
<accession>A0AAD4PZE2</accession>
<dbReference type="PROSITE" id="PS00518">
    <property type="entry name" value="ZF_RING_1"/>
    <property type="match status" value="1"/>
</dbReference>